<gene>
    <name evidence="5" type="ORF">LOTGIDRAFT_173760</name>
</gene>
<keyword evidence="3" id="KW-0862">Zinc</keyword>
<dbReference type="RefSeq" id="XP_009050062.1">
    <property type="nucleotide sequence ID" value="XM_009051814.1"/>
</dbReference>
<dbReference type="GO" id="GO:0008270">
    <property type="term" value="F:zinc ion binding"/>
    <property type="evidence" value="ECO:0007669"/>
    <property type="project" value="UniProtKB-KW"/>
</dbReference>
<reference evidence="5 6" key="1">
    <citation type="journal article" date="2013" name="Nature">
        <title>Insights into bilaterian evolution from three spiralian genomes.</title>
        <authorList>
            <person name="Simakov O."/>
            <person name="Marletaz F."/>
            <person name="Cho S.J."/>
            <person name="Edsinger-Gonzales E."/>
            <person name="Havlak P."/>
            <person name="Hellsten U."/>
            <person name="Kuo D.H."/>
            <person name="Larsson T."/>
            <person name="Lv J."/>
            <person name="Arendt D."/>
            <person name="Savage R."/>
            <person name="Osoegawa K."/>
            <person name="de Jong P."/>
            <person name="Grimwood J."/>
            <person name="Chapman J.A."/>
            <person name="Shapiro H."/>
            <person name="Aerts A."/>
            <person name="Otillar R.P."/>
            <person name="Terry A.Y."/>
            <person name="Boore J.L."/>
            <person name="Grigoriev I.V."/>
            <person name="Lindberg D.R."/>
            <person name="Seaver E.C."/>
            <person name="Weisblat D.A."/>
            <person name="Putnam N.H."/>
            <person name="Rokhsar D.S."/>
        </authorList>
    </citation>
    <scope>NUCLEOTIDE SEQUENCE [LARGE SCALE GENOMIC DNA]</scope>
</reference>
<keyword evidence="1" id="KW-0479">Metal-binding</keyword>
<dbReference type="OrthoDB" id="7700509at2759"/>
<dbReference type="Pfam" id="PF04500">
    <property type="entry name" value="FLYWCH"/>
    <property type="match status" value="1"/>
</dbReference>
<dbReference type="Proteomes" id="UP000030746">
    <property type="component" value="Unassembled WGS sequence"/>
</dbReference>
<dbReference type="EMBL" id="KB201038">
    <property type="protein sequence ID" value="ESO99271.1"/>
    <property type="molecule type" value="Genomic_DNA"/>
</dbReference>
<dbReference type="HOGENOM" id="CLU_1379534_0_0_1"/>
<evidence type="ECO:0000313" key="6">
    <source>
        <dbReference type="Proteomes" id="UP000030746"/>
    </source>
</evidence>
<evidence type="ECO:0000259" key="4">
    <source>
        <dbReference type="Pfam" id="PF04500"/>
    </source>
</evidence>
<evidence type="ECO:0000256" key="3">
    <source>
        <dbReference type="ARBA" id="ARBA00022833"/>
    </source>
</evidence>
<dbReference type="CTD" id="20242515"/>
<dbReference type="InterPro" id="IPR007588">
    <property type="entry name" value="Znf_FLYWCH"/>
</dbReference>
<proteinExistence type="predicted"/>
<dbReference type="AlphaFoldDB" id="V4AZU7"/>
<dbReference type="GeneID" id="20242515"/>
<accession>V4AZU7</accession>
<evidence type="ECO:0000256" key="1">
    <source>
        <dbReference type="ARBA" id="ARBA00022723"/>
    </source>
</evidence>
<feature type="domain" description="FLYWCH-type" evidence="4">
    <location>
        <begin position="101"/>
        <end position="161"/>
    </location>
</feature>
<name>V4AZU7_LOTGI</name>
<evidence type="ECO:0000256" key="2">
    <source>
        <dbReference type="ARBA" id="ARBA00022771"/>
    </source>
</evidence>
<keyword evidence="2" id="KW-0863">Zinc-finger</keyword>
<evidence type="ECO:0000313" key="5">
    <source>
        <dbReference type="EMBL" id="ESO99271.1"/>
    </source>
</evidence>
<sequence length="198" mass="22825">MGDVNCKPVLIGDFNSRTRCNPDYTIPDNDLIETLDIDVSDDIYTYLYDFENLSKYDVPLNRSSQDTSAPSSYGLKLLEMCKCNNLYIANGRIDQDKNMQFVSTQRGAERLVFDGFDYYYAKLLANGNGSWECVLRRPKNCKARIHATDDHVVWQYMQHNHPPDIAAYVVRRQVKHAALNTPVSLTGEFWRLLRLSLE</sequence>
<keyword evidence="6" id="KW-1185">Reference proteome</keyword>
<dbReference type="Gene3D" id="2.20.25.240">
    <property type="match status" value="1"/>
</dbReference>
<dbReference type="KEGG" id="lgi:LOTGIDRAFT_173760"/>
<protein>
    <recommendedName>
        <fullName evidence="4">FLYWCH-type domain-containing protein</fullName>
    </recommendedName>
</protein>
<organism evidence="5 6">
    <name type="scientific">Lottia gigantea</name>
    <name type="common">Giant owl limpet</name>
    <dbReference type="NCBI Taxonomy" id="225164"/>
    <lineage>
        <taxon>Eukaryota</taxon>
        <taxon>Metazoa</taxon>
        <taxon>Spiralia</taxon>
        <taxon>Lophotrochozoa</taxon>
        <taxon>Mollusca</taxon>
        <taxon>Gastropoda</taxon>
        <taxon>Patellogastropoda</taxon>
        <taxon>Lottioidea</taxon>
        <taxon>Lottiidae</taxon>
        <taxon>Lottia</taxon>
    </lineage>
</organism>
<dbReference type="STRING" id="225164.V4AZU7"/>